<dbReference type="EMBL" id="BAAALN010000002">
    <property type="protein sequence ID" value="GAA1226017.1"/>
    <property type="molecule type" value="Genomic_DNA"/>
</dbReference>
<dbReference type="Pfam" id="PF12697">
    <property type="entry name" value="Abhydrolase_6"/>
    <property type="match status" value="1"/>
</dbReference>
<dbReference type="GO" id="GO:0016787">
    <property type="term" value="F:hydrolase activity"/>
    <property type="evidence" value="ECO:0007669"/>
    <property type="project" value="UniProtKB-KW"/>
</dbReference>
<evidence type="ECO:0000313" key="3">
    <source>
        <dbReference type="EMBL" id="GAA1226017.1"/>
    </source>
</evidence>
<dbReference type="Proteomes" id="UP001500653">
    <property type="component" value="Unassembled WGS sequence"/>
</dbReference>
<feature type="region of interest" description="Disordered" evidence="1">
    <location>
        <begin position="1"/>
        <end position="42"/>
    </location>
</feature>
<protein>
    <submittedName>
        <fullName evidence="3">Alpha/beta hydrolase</fullName>
    </submittedName>
</protein>
<accession>A0ABN1VX25</accession>
<dbReference type="InterPro" id="IPR000073">
    <property type="entry name" value="AB_hydrolase_1"/>
</dbReference>
<organism evidence="3 4">
    <name type="scientific">Prauserella halophila</name>
    <dbReference type="NCBI Taxonomy" id="185641"/>
    <lineage>
        <taxon>Bacteria</taxon>
        <taxon>Bacillati</taxon>
        <taxon>Actinomycetota</taxon>
        <taxon>Actinomycetes</taxon>
        <taxon>Pseudonocardiales</taxon>
        <taxon>Pseudonocardiaceae</taxon>
        <taxon>Prauserella</taxon>
    </lineage>
</organism>
<evidence type="ECO:0000259" key="2">
    <source>
        <dbReference type="Pfam" id="PF12697"/>
    </source>
</evidence>
<sequence length="264" mass="27502">MTGSGTCGSGEEGSGADGGSGGEGMTGEPGAAGAAAPALTVRRGRGTTRGVALVLHGGAEHGTEPVRPWHLAYLRMVPFARALAAAYGPHGVDVYLLRNRVRGWNGPAYDPVVDARRALARIRSEHPGVPVTLTGHSMGGRVALTVADDDAVRAVCALAPWTPDGDPVEPVRGRRVLLAHGTADERTSPAASRGYAERAVAVAGHLARVELTGERHAMLRRPGVWRRLVLDTTARGLELPAGPRVADLDDAWCEPAPTHLSITL</sequence>
<evidence type="ECO:0000256" key="1">
    <source>
        <dbReference type="SAM" id="MobiDB-lite"/>
    </source>
</evidence>
<feature type="compositionally biased region" description="Low complexity" evidence="1">
    <location>
        <begin position="28"/>
        <end position="41"/>
    </location>
</feature>
<feature type="domain" description="AB hydrolase-1" evidence="2">
    <location>
        <begin position="53"/>
        <end position="208"/>
    </location>
</feature>
<reference evidence="3 4" key="1">
    <citation type="journal article" date="2019" name="Int. J. Syst. Evol. Microbiol.">
        <title>The Global Catalogue of Microorganisms (GCM) 10K type strain sequencing project: providing services to taxonomists for standard genome sequencing and annotation.</title>
        <authorList>
            <consortium name="The Broad Institute Genomics Platform"/>
            <consortium name="The Broad Institute Genome Sequencing Center for Infectious Disease"/>
            <person name="Wu L."/>
            <person name="Ma J."/>
        </authorList>
    </citation>
    <scope>NUCLEOTIDE SEQUENCE [LARGE SCALE GENOMIC DNA]</scope>
    <source>
        <strain evidence="3 4">JCM 13023</strain>
    </source>
</reference>
<keyword evidence="3" id="KW-0378">Hydrolase</keyword>
<gene>
    <name evidence="3" type="ORF">GCM10009676_04870</name>
</gene>
<evidence type="ECO:0000313" key="4">
    <source>
        <dbReference type="Proteomes" id="UP001500653"/>
    </source>
</evidence>
<feature type="compositionally biased region" description="Gly residues" evidence="1">
    <location>
        <begin position="1"/>
        <end position="27"/>
    </location>
</feature>
<dbReference type="Gene3D" id="3.40.50.1820">
    <property type="entry name" value="alpha/beta hydrolase"/>
    <property type="match status" value="1"/>
</dbReference>
<dbReference type="InterPro" id="IPR029058">
    <property type="entry name" value="AB_hydrolase_fold"/>
</dbReference>
<name>A0ABN1VX25_9PSEU</name>
<dbReference type="SUPFAM" id="SSF53474">
    <property type="entry name" value="alpha/beta-Hydrolases"/>
    <property type="match status" value="1"/>
</dbReference>
<keyword evidence="4" id="KW-1185">Reference proteome</keyword>
<comment type="caution">
    <text evidence="3">The sequence shown here is derived from an EMBL/GenBank/DDBJ whole genome shotgun (WGS) entry which is preliminary data.</text>
</comment>
<proteinExistence type="predicted"/>